<proteinExistence type="predicted"/>
<dbReference type="InterPro" id="IPR017737">
    <property type="entry name" value="TssE1-like"/>
</dbReference>
<dbReference type="InterPro" id="IPR053176">
    <property type="entry name" value="T6SS_TssE1-like"/>
</dbReference>
<dbReference type="EMBL" id="CAJNBK010000011">
    <property type="protein sequence ID" value="CAE6774598.1"/>
    <property type="molecule type" value="Genomic_DNA"/>
</dbReference>
<dbReference type="SUPFAM" id="SSF160719">
    <property type="entry name" value="gpW/gp25-like"/>
    <property type="match status" value="1"/>
</dbReference>
<dbReference type="PANTHER" id="PTHR38595:SF1">
    <property type="entry name" value="TYPE VI SECRETION SYSTEM COMPONENT TSSE1"/>
    <property type="match status" value="1"/>
</dbReference>
<feature type="domain" description="IraD/Gp25-like" evidence="2">
    <location>
        <begin position="73"/>
        <end position="173"/>
    </location>
</feature>
<keyword evidence="4" id="KW-1185">Reference proteome</keyword>
<reference evidence="3 4" key="1">
    <citation type="submission" date="2021-02" db="EMBL/GenBank/DDBJ databases">
        <authorList>
            <person name="Vanwijnsberghe S."/>
        </authorList>
    </citation>
    <scope>NUCLEOTIDE SEQUENCE [LARGE SCALE GENOMIC DNA]</scope>
    <source>
        <strain evidence="3 4">LMG 31837</strain>
    </source>
</reference>
<dbReference type="PANTHER" id="PTHR38595">
    <property type="entry name" value="CYTOPLASMIC PROTEIN-RELATED"/>
    <property type="match status" value="1"/>
</dbReference>
<evidence type="ECO:0000256" key="1">
    <source>
        <dbReference type="SAM" id="MobiDB-lite"/>
    </source>
</evidence>
<name>A0ABN7M2J6_9BURK</name>
<evidence type="ECO:0000313" key="3">
    <source>
        <dbReference type="EMBL" id="CAE6774598.1"/>
    </source>
</evidence>
<evidence type="ECO:0000313" key="4">
    <source>
        <dbReference type="Proteomes" id="UP000672526"/>
    </source>
</evidence>
<comment type="caution">
    <text evidence="3">The sequence shown here is derived from an EMBL/GenBank/DDBJ whole genome shotgun (WGS) entry which is preliminary data.</text>
</comment>
<dbReference type="Pfam" id="PF04965">
    <property type="entry name" value="GPW_gp25"/>
    <property type="match status" value="1"/>
</dbReference>
<feature type="region of interest" description="Disordered" evidence="1">
    <location>
        <begin position="1"/>
        <end position="41"/>
    </location>
</feature>
<evidence type="ECO:0000259" key="2">
    <source>
        <dbReference type="Pfam" id="PF04965"/>
    </source>
</evidence>
<dbReference type="Gene3D" id="3.10.450.40">
    <property type="match status" value="1"/>
</dbReference>
<dbReference type="NCBIfam" id="TIGR03357">
    <property type="entry name" value="VI_zyme"/>
    <property type="match status" value="1"/>
</dbReference>
<sequence>MGGAVKWTTLPAPTEADENPVNKPHSLRLQRDPAATPRDSRLEVSPCLLDRLSGEHSPIAAGADSGFASPRARLRESLLRDLNWLLNSTNLEATDDLAAYPHVRRSVVNFGLGALAGARVSALDWVSLESAIREAIVQFEPRILAESVEVRCIAGSSAEPQRSTLSLEIHGQLCSSLAPQTLLLRSEIDLESGHIALRSQGNG</sequence>
<dbReference type="Proteomes" id="UP000672526">
    <property type="component" value="Unassembled WGS sequence"/>
</dbReference>
<dbReference type="InterPro" id="IPR007048">
    <property type="entry name" value="IraD/Gp25-like"/>
</dbReference>
<organism evidence="3 4">
    <name type="scientific">Paraburkholderia haematera</name>
    <dbReference type="NCBI Taxonomy" id="2793077"/>
    <lineage>
        <taxon>Bacteria</taxon>
        <taxon>Pseudomonadati</taxon>
        <taxon>Pseudomonadota</taxon>
        <taxon>Betaproteobacteria</taxon>
        <taxon>Burkholderiales</taxon>
        <taxon>Burkholderiaceae</taxon>
        <taxon>Paraburkholderia</taxon>
    </lineage>
</organism>
<gene>
    <name evidence="3" type="ORF">R69888_04014</name>
</gene>
<protein>
    <recommendedName>
        <fullName evidence="2">IraD/Gp25-like domain-containing protein</fullName>
    </recommendedName>
</protein>
<accession>A0ABN7M2J6</accession>